<evidence type="ECO:0000313" key="1">
    <source>
        <dbReference type="EMBL" id="NYZ70404.1"/>
    </source>
</evidence>
<comment type="caution">
    <text evidence="1">The sequence shown here is derived from an EMBL/GenBank/DDBJ whole genome shotgun (WGS) entry which is preliminary data.</text>
</comment>
<accession>A0A853IK64</accession>
<keyword evidence="2" id="KW-1185">Reference proteome</keyword>
<protein>
    <submittedName>
        <fullName evidence="1">Replication protein</fullName>
    </submittedName>
</protein>
<feature type="non-terminal residue" evidence="1">
    <location>
        <position position="123"/>
    </location>
</feature>
<reference evidence="1 2" key="1">
    <citation type="submission" date="2020-07" db="EMBL/GenBank/DDBJ databases">
        <title>Endozoicomonas sp. nov., isolated from sediment.</title>
        <authorList>
            <person name="Gu T."/>
        </authorList>
    </citation>
    <scope>NUCLEOTIDE SEQUENCE [LARGE SCALE GENOMIC DNA]</scope>
    <source>
        <strain evidence="1 2">SM1973</strain>
    </source>
</reference>
<evidence type="ECO:0000313" key="2">
    <source>
        <dbReference type="Proteomes" id="UP000569732"/>
    </source>
</evidence>
<dbReference type="EMBL" id="JACCKB010000476">
    <property type="protein sequence ID" value="NYZ70404.1"/>
    <property type="molecule type" value="Genomic_DNA"/>
</dbReference>
<organism evidence="1 2">
    <name type="scientific">Spartinivicinus marinus</name>
    <dbReference type="NCBI Taxonomy" id="2994442"/>
    <lineage>
        <taxon>Bacteria</taxon>
        <taxon>Pseudomonadati</taxon>
        <taxon>Pseudomonadota</taxon>
        <taxon>Gammaproteobacteria</taxon>
        <taxon>Oceanospirillales</taxon>
        <taxon>Zooshikellaceae</taxon>
        <taxon>Spartinivicinus</taxon>
    </lineage>
</organism>
<name>A0A853IK64_9GAMM</name>
<dbReference type="AlphaFoldDB" id="A0A853IK64"/>
<gene>
    <name evidence="1" type="ORF">H0A36_30800</name>
</gene>
<dbReference type="Proteomes" id="UP000569732">
    <property type="component" value="Unassembled WGS sequence"/>
</dbReference>
<proteinExistence type="predicted"/>
<sequence>MPNLRDKSPEGLTWALIEFCQQEGLPPPSLVLFSGRGLYAKWILTTPVPRQALPRWNACQRELVNRLSEFGADTGAKDASRVLRIVNTVNSKSGERVRVVYVNGSMENPLRYNFEELCETLLP</sequence>